<dbReference type="InterPro" id="IPR036770">
    <property type="entry name" value="Ankyrin_rpt-contain_sf"/>
</dbReference>
<dbReference type="RefSeq" id="WP_289363172.1">
    <property type="nucleotide sequence ID" value="NZ_JAUCBP010000001.1"/>
</dbReference>
<accession>A0ABT7SST3</accession>
<dbReference type="Gene3D" id="1.25.40.20">
    <property type="entry name" value="Ankyrin repeat-containing domain"/>
    <property type="match status" value="1"/>
</dbReference>
<dbReference type="EMBL" id="JAUCBP010000001">
    <property type="protein sequence ID" value="MDM7859253.1"/>
    <property type="molecule type" value="Genomic_DNA"/>
</dbReference>
<name>A0ABT7SST3_9ALTE</name>
<comment type="caution">
    <text evidence="1">The sequence shown here is derived from an EMBL/GenBank/DDBJ whole genome shotgun (WGS) entry which is preliminary data.</text>
</comment>
<protein>
    <recommendedName>
        <fullName evidence="3">Ankyrin repeat domain-containing protein</fullName>
    </recommendedName>
</protein>
<evidence type="ECO:0000313" key="1">
    <source>
        <dbReference type="EMBL" id="MDM7859253.1"/>
    </source>
</evidence>
<keyword evidence="2" id="KW-1185">Reference proteome</keyword>
<proteinExistence type="predicted"/>
<evidence type="ECO:0000313" key="2">
    <source>
        <dbReference type="Proteomes" id="UP001234343"/>
    </source>
</evidence>
<dbReference type="SUPFAM" id="SSF48403">
    <property type="entry name" value="Ankyrin repeat"/>
    <property type="match status" value="1"/>
</dbReference>
<gene>
    <name evidence="1" type="ORF">QTP81_01370</name>
</gene>
<evidence type="ECO:0008006" key="3">
    <source>
        <dbReference type="Google" id="ProtNLM"/>
    </source>
</evidence>
<dbReference type="Proteomes" id="UP001234343">
    <property type="component" value="Unassembled WGS sequence"/>
</dbReference>
<sequence length="646" mass="74166">MRKHGKAIFLLLSISLVVAYWLWPSKTEPRAIQATDNHDVIAPINNELIETEAHKDSGVDFDTANYALCTEFLNDVENYNTEWSRENYQSWKALIEDERYSLNEVTLAVEYFLNRNFAESFRLEYLRANAPLTQRNKSITSEILAMLPSMSDLGFNVSIKVPNPAFENFRAATLEEKKQIIAQTKVTVDDVAYFLVEASMPEPDILMLIAALEDPHNRVSYARFGAITLLDYAILSARPLIVETLLDNGHQLTMDEYLGSSMEWALHALQHGYYSGKREQAVQVIKQLMALDAPARFSSQTAELVKGSFPRKFYEFEAEQLADLMIEFNLDLTQIPARQSITADPSHPLIIALKEQQALEYAYKRSGANIHKVVSQCEDTKLSLRDEWIAESAFHVITRLTDDHTKDQANLLAELAYIDPYLIDFYNRHMVQTTPKKAVTEDLMDRMNTAYELFRDEKVDQALELALSAPFHETQLQWVLLKLLSFGPEIHPAVFSTPLRNELDDYSELAIWRLLKKSSIESMLDAGAPINYGDRFGKTLVFYAALNRDIELLDYLLDKRVMFHTDALGQDPLHITLNINRNVADLRKLEDTIDSLMQFQPSIDVYHLRRMKLINTYYPATYEQIVEKHPELRVNEDIGLPAVYFN</sequence>
<organism evidence="1 2">
    <name type="scientific">Alteromonas arenosi</name>
    <dbReference type="NCBI Taxonomy" id="3055817"/>
    <lineage>
        <taxon>Bacteria</taxon>
        <taxon>Pseudomonadati</taxon>
        <taxon>Pseudomonadota</taxon>
        <taxon>Gammaproteobacteria</taxon>
        <taxon>Alteromonadales</taxon>
        <taxon>Alteromonadaceae</taxon>
        <taxon>Alteromonas/Salinimonas group</taxon>
        <taxon>Alteromonas</taxon>
    </lineage>
</organism>
<reference evidence="1 2" key="1">
    <citation type="submission" date="2023-06" db="EMBL/GenBank/DDBJ databases">
        <title>Alteromonas sp. ASW11-36 isolated from intertidal sand.</title>
        <authorList>
            <person name="Li Y."/>
        </authorList>
    </citation>
    <scope>NUCLEOTIDE SEQUENCE [LARGE SCALE GENOMIC DNA]</scope>
    <source>
        <strain evidence="1 2">ASW11-36</strain>
    </source>
</reference>